<dbReference type="GO" id="GO:0005506">
    <property type="term" value="F:iron ion binding"/>
    <property type="evidence" value="ECO:0007669"/>
    <property type="project" value="InterPro"/>
</dbReference>
<keyword evidence="6 8" id="KW-0503">Monooxygenase</keyword>
<proteinExistence type="inferred from homology"/>
<keyword evidence="2 8" id="KW-0349">Heme</keyword>
<evidence type="ECO:0000256" key="3">
    <source>
        <dbReference type="ARBA" id="ARBA00022723"/>
    </source>
</evidence>
<evidence type="ECO:0000256" key="8">
    <source>
        <dbReference type="RuleBase" id="RU000461"/>
    </source>
</evidence>
<dbReference type="AlphaFoldDB" id="A0A3M0CWH5"/>
<comment type="similarity">
    <text evidence="1 8">Belongs to the cytochrome P450 family.</text>
</comment>
<evidence type="ECO:0000313" key="10">
    <source>
        <dbReference type="Proteomes" id="UP000271227"/>
    </source>
</evidence>
<evidence type="ECO:0000256" key="7">
    <source>
        <dbReference type="ARBA" id="ARBA00043906"/>
    </source>
</evidence>
<dbReference type="OrthoDB" id="9801155at2"/>
<accession>A0A3M0CWH5</accession>
<dbReference type="GO" id="GO:0020037">
    <property type="term" value="F:heme binding"/>
    <property type="evidence" value="ECO:0007669"/>
    <property type="project" value="InterPro"/>
</dbReference>
<sequence length="398" mass="44593">MTVENTPQKGRDIDLLDVNLFVERHEHEVFRQLRDEAPVHFNPEPDGPGFYALTRYDHIKAVAQDHVRFCSGKGTQIRDKRAEGTGHPSVHNADPPIHGALRKVGMPPLRRSVIEGRGARIREIITDLMEATPRGDYFDFVEAISVKIPMIVFADVLGVPDDMQLTMVHWANTMSDVLASDAEQATARADLFAYFRRLAAEKRADPQEDLASALVTAEIDGARLTEEQLDAYFMVLTVAGNETTRNLLSGGLEQLCRQPGDMARLREAPGLIPKAVEEMVRWVSPVIQMRRTAIEDSDLFGVPIAAGTKVVLYFASGNRDERMFDRAGDFIIDRQPNAHMGFGIGPHFCLGAHLARVETQIFFEEFFKRYSACEIEGLGDRLPSNWFAGTAKLMVKWQ</sequence>
<keyword evidence="10" id="KW-1185">Reference proteome</keyword>
<dbReference type="FunFam" id="1.10.630.10:FF:000018">
    <property type="entry name" value="Cytochrome P450 monooxygenase"/>
    <property type="match status" value="1"/>
</dbReference>
<evidence type="ECO:0000256" key="2">
    <source>
        <dbReference type="ARBA" id="ARBA00022617"/>
    </source>
</evidence>
<dbReference type="InterPro" id="IPR001128">
    <property type="entry name" value="Cyt_P450"/>
</dbReference>
<dbReference type="GO" id="GO:0006707">
    <property type="term" value="P:cholesterol catabolic process"/>
    <property type="evidence" value="ECO:0007669"/>
    <property type="project" value="TreeGrafter"/>
</dbReference>
<reference evidence="9 10" key="1">
    <citation type="submission" date="2018-10" db="EMBL/GenBank/DDBJ databases">
        <title>Genomic Encyclopedia of Archaeal and Bacterial Type Strains, Phase II (KMG-II): from individual species to whole genera.</title>
        <authorList>
            <person name="Goeker M."/>
        </authorList>
    </citation>
    <scope>NUCLEOTIDE SEQUENCE [LARGE SCALE GENOMIC DNA]</scope>
    <source>
        <strain evidence="9 10">DSM 25217</strain>
    </source>
</reference>
<dbReference type="Pfam" id="PF00067">
    <property type="entry name" value="p450"/>
    <property type="match status" value="1"/>
</dbReference>
<organism evidence="9 10">
    <name type="scientific">Eilatimonas milleporae</name>
    <dbReference type="NCBI Taxonomy" id="911205"/>
    <lineage>
        <taxon>Bacteria</taxon>
        <taxon>Pseudomonadati</taxon>
        <taxon>Pseudomonadota</taxon>
        <taxon>Alphaproteobacteria</taxon>
        <taxon>Kordiimonadales</taxon>
        <taxon>Kordiimonadaceae</taxon>
        <taxon>Eilatimonas</taxon>
    </lineage>
</organism>
<evidence type="ECO:0000313" key="9">
    <source>
        <dbReference type="EMBL" id="RMB08133.1"/>
    </source>
</evidence>
<dbReference type="GO" id="GO:0008395">
    <property type="term" value="F:steroid hydroxylase activity"/>
    <property type="evidence" value="ECO:0007669"/>
    <property type="project" value="TreeGrafter"/>
</dbReference>
<keyword evidence="5 8" id="KW-0408">Iron</keyword>
<dbReference type="Gene3D" id="1.10.630.10">
    <property type="entry name" value="Cytochrome P450"/>
    <property type="match status" value="1"/>
</dbReference>
<dbReference type="InParanoid" id="A0A3M0CWH5"/>
<dbReference type="EMBL" id="REFR01000011">
    <property type="protein sequence ID" value="RMB08133.1"/>
    <property type="molecule type" value="Genomic_DNA"/>
</dbReference>
<evidence type="ECO:0000256" key="5">
    <source>
        <dbReference type="ARBA" id="ARBA00023004"/>
    </source>
</evidence>
<keyword evidence="3 8" id="KW-0479">Metal-binding</keyword>
<evidence type="ECO:0000256" key="4">
    <source>
        <dbReference type="ARBA" id="ARBA00023002"/>
    </source>
</evidence>
<dbReference type="GO" id="GO:0036199">
    <property type="term" value="F:cholest-4-en-3-one 26-monooxygenase activity"/>
    <property type="evidence" value="ECO:0007669"/>
    <property type="project" value="TreeGrafter"/>
</dbReference>
<protein>
    <submittedName>
        <fullName evidence="9">Cytochrome P450</fullName>
    </submittedName>
</protein>
<keyword evidence="4 8" id="KW-0560">Oxidoreductase</keyword>
<dbReference type="InterPro" id="IPR036396">
    <property type="entry name" value="Cyt_P450_sf"/>
</dbReference>
<name>A0A3M0CWH5_9PROT</name>
<dbReference type="CDD" id="cd11033">
    <property type="entry name" value="CYP142-like"/>
    <property type="match status" value="1"/>
</dbReference>
<dbReference type="PROSITE" id="PS00086">
    <property type="entry name" value="CYTOCHROME_P450"/>
    <property type="match status" value="1"/>
</dbReference>
<gene>
    <name evidence="9" type="ORF">BXY39_2229</name>
</gene>
<dbReference type="InterPro" id="IPR017972">
    <property type="entry name" value="Cyt_P450_CS"/>
</dbReference>
<comment type="caution">
    <text evidence="9">The sequence shown here is derived from an EMBL/GenBank/DDBJ whole genome shotgun (WGS) entry which is preliminary data.</text>
</comment>
<dbReference type="PANTHER" id="PTHR46696">
    <property type="entry name" value="P450, PUTATIVE (EUROFUNG)-RELATED"/>
    <property type="match status" value="1"/>
</dbReference>
<dbReference type="InterPro" id="IPR002397">
    <property type="entry name" value="Cyt_P450_B"/>
</dbReference>
<dbReference type="SUPFAM" id="SSF48264">
    <property type="entry name" value="Cytochrome P450"/>
    <property type="match status" value="1"/>
</dbReference>
<dbReference type="RefSeq" id="WP_121938874.1">
    <property type="nucleotide sequence ID" value="NZ_REFR01000011.1"/>
</dbReference>
<dbReference type="PRINTS" id="PR00359">
    <property type="entry name" value="BP450"/>
</dbReference>
<dbReference type="Proteomes" id="UP000271227">
    <property type="component" value="Unassembled WGS sequence"/>
</dbReference>
<comment type="function">
    <text evidence="7">Cytochromes P450 are a group of heme-thiolate monooxygenases. They oxidize a variety of structurally unrelated compounds, including steroids, fatty acids, and xenobiotics.</text>
</comment>
<evidence type="ECO:0000256" key="1">
    <source>
        <dbReference type="ARBA" id="ARBA00010617"/>
    </source>
</evidence>
<evidence type="ECO:0000256" key="6">
    <source>
        <dbReference type="ARBA" id="ARBA00023033"/>
    </source>
</evidence>
<dbReference type="PANTHER" id="PTHR46696:SF4">
    <property type="entry name" value="BIOTIN BIOSYNTHESIS CYTOCHROME P450"/>
    <property type="match status" value="1"/>
</dbReference>